<keyword evidence="4" id="KW-1185">Reference proteome</keyword>
<keyword evidence="2" id="KW-0732">Signal</keyword>
<dbReference type="Proteomes" id="UP001552594">
    <property type="component" value="Unassembled WGS sequence"/>
</dbReference>
<proteinExistence type="predicted"/>
<dbReference type="RefSeq" id="WP_109282369.1">
    <property type="nucleotide sequence ID" value="NZ_JBFAUK010000018.1"/>
</dbReference>
<evidence type="ECO:0000313" key="3">
    <source>
        <dbReference type="EMBL" id="MEV5509090.1"/>
    </source>
</evidence>
<feature type="chain" id="PRO_5046004098" description="DUF4352 domain-containing protein" evidence="2">
    <location>
        <begin position="24"/>
        <end position="224"/>
    </location>
</feature>
<sequence length="224" mass="22800">MNAINTRKAALRLSGLLAIGALALTACGPDDKPADASSPSSSSSSKPAAGASANATAPTGANTPGNSGDTNSGDAQAGQTLKMGQAAHLPFSYGTTTKGRIDLAVTSIEQGNPADLASLNLGDQVKGKVPYYIRYTITNTGNTDLAYSTVGHMKGLLPDGTEAQDVMVIGDFDKCKREDLPSGFTQGKTAQGCAVSLAPSSSVKVAAAEYWGEPFTLGKGITWK</sequence>
<organism evidence="3 4">
    <name type="scientific">Streptomyces orinoci</name>
    <name type="common">Streptoverticillium orinoci</name>
    <dbReference type="NCBI Taxonomy" id="67339"/>
    <lineage>
        <taxon>Bacteria</taxon>
        <taxon>Bacillati</taxon>
        <taxon>Actinomycetota</taxon>
        <taxon>Actinomycetes</taxon>
        <taxon>Kitasatosporales</taxon>
        <taxon>Streptomycetaceae</taxon>
        <taxon>Streptomyces</taxon>
    </lineage>
</organism>
<dbReference type="PROSITE" id="PS51257">
    <property type="entry name" value="PROKAR_LIPOPROTEIN"/>
    <property type="match status" value="1"/>
</dbReference>
<protein>
    <recommendedName>
        <fullName evidence="5">DUF4352 domain-containing protein</fullName>
    </recommendedName>
</protein>
<evidence type="ECO:0008006" key="5">
    <source>
        <dbReference type="Google" id="ProtNLM"/>
    </source>
</evidence>
<evidence type="ECO:0000256" key="1">
    <source>
        <dbReference type="SAM" id="MobiDB-lite"/>
    </source>
</evidence>
<evidence type="ECO:0000313" key="4">
    <source>
        <dbReference type="Proteomes" id="UP001552594"/>
    </source>
</evidence>
<name>A0ABV3K1Q7_STRON</name>
<feature type="region of interest" description="Disordered" evidence="1">
    <location>
        <begin position="28"/>
        <end position="77"/>
    </location>
</feature>
<dbReference type="EMBL" id="JBFAUK010000018">
    <property type="protein sequence ID" value="MEV5509090.1"/>
    <property type="molecule type" value="Genomic_DNA"/>
</dbReference>
<comment type="caution">
    <text evidence="3">The sequence shown here is derived from an EMBL/GenBank/DDBJ whole genome shotgun (WGS) entry which is preliminary data.</text>
</comment>
<feature type="compositionally biased region" description="Polar residues" evidence="1">
    <location>
        <begin position="67"/>
        <end position="77"/>
    </location>
</feature>
<feature type="compositionally biased region" description="Low complexity" evidence="1">
    <location>
        <begin position="35"/>
        <end position="66"/>
    </location>
</feature>
<reference evidence="3 4" key="1">
    <citation type="submission" date="2024-06" db="EMBL/GenBank/DDBJ databases">
        <title>The Natural Products Discovery Center: Release of the First 8490 Sequenced Strains for Exploring Actinobacteria Biosynthetic Diversity.</title>
        <authorList>
            <person name="Kalkreuter E."/>
            <person name="Kautsar S.A."/>
            <person name="Yang D."/>
            <person name="Bader C.D."/>
            <person name="Teijaro C.N."/>
            <person name="Fluegel L."/>
            <person name="Davis C.M."/>
            <person name="Simpson J.R."/>
            <person name="Lauterbach L."/>
            <person name="Steele A.D."/>
            <person name="Gui C."/>
            <person name="Meng S."/>
            <person name="Li G."/>
            <person name="Viehrig K."/>
            <person name="Ye F."/>
            <person name="Su P."/>
            <person name="Kiefer A.F."/>
            <person name="Nichols A."/>
            <person name="Cepeda A.J."/>
            <person name="Yan W."/>
            <person name="Fan B."/>
            <person name="Jiang Y."/>
            <person name="Adhikari A."/>
            <person name="Zheng C.-J."/>
            <person name="Schuster L."/>
            <person name="Cowan T.M."/>
            <person name="Smanski M.J."/>
            <person name="Chevrette M.G."/>
            <person name="De Carvalho L.P.S."/>
            <person name="Shen B."/>
        </authorList>
    </citation>
    <scope>NUCLEOTIDE SEQUENCE [LARGE SCALE GENOMIC DNA]</scope>
    <source>
        <strain evidence="3 4">NPDC052347</strain>
    </source>
</reference>
<accession>A0ABV3K1Q7</accession>
<gene>
    <name evidence="3" type="ORF">AB0L16_22100</name>
</gene>
<feature type="signal peptide" evidence="2">
    <location>
        <begin position="1"/>
        <end position="23"/>
    </location>
</feature>
<evidence type="ECO:0000256" key="2">
    <source>
        <dbReference type="SAM" id="SignalP"/>
    </source>
</evidence>